<organism evidence="2 3">
    <name type="scientific">Tritrichomonas foetus</name>
    <dbReference type="NCBI Taxonomy" id="1144522"/>
    <lineage>
        <taxon>Eukaryota</taxon>
        <taxon>Metamonada</taxon>
        <taxon>Parabasalia</taxon>
        <taxon>Tritrichomonadida</taxon>
        <taxon>Tritrichomonadidae</taxon>
        <taxon>Tritrichomonas</taxon>
    </lineage>
</organism>
<sequence length="360" mass="41100">MRTVENEELELFFNELQTDISPALTTSLEENYFRQVILTLITNFAAHGILLFIMTALNKTLIYSFAIDDFPLIYKVNPLLISMGQFFFSSLFLFPFCAKQFIDRFQISIGGMILTAVPYIATITSSLAIYYFFNPPPYFQLRSFSISCAFFIGFFNKHFYNFPDTIIAVGIMICGTLLSSGPSPEFYFPFLVFGFASSVASVQYPFAIRKSIGFFRRKFVLLAFSLNICSLVLVTPFALTCSDLSIFHRPEFKFWPFFFTLAFSGFISALLCLTSSILIYFSSPLHYIVFSTARSSLMILFQAIIDPVNRVLTPAMFLGHLICLSSGIMVMIFHFQKLKQKTLVPWSFPSSLWRLLGFIE</sequence>
<dbReference type="Proteomes" id="UP000179807">
    <property type="component" value="Unassembled WGS sequence"/>
</dbReference>
<reference evidence="2" key="1">
    <citation type="submission" date="2016-10" db="EMBL/GenBank/DDBJ databases">
        <authorList>
            <person name="Benchimol M."/>
            <person name="Almeida L.G."/>
            <person name="Vasconcelos A.T."/>
            <person name="Perreira-Neves A."/>
            <person name="Rosa I.A."/>
            <person name="Tasca T."/>
            <person name="Bogo M.R."/>
            <person name="de Souza W."/>
        </authorList>
    </citation>
    <scope>NUCLEOTIDE SEQUENCE [LARGE SCALE GENOMIC DNA]</scope>
    <source>
        <strain evidence="2">K</strain>
    </source>
</reference>
<keyword evidence="1" id="KW-0472">Membrane</keyword>
<dbReference type="VEuPathDB" id="TrichDB:TRFO_35134"/>
<proteinExistence type="predicted"/>
<name>A0A1J4JLN7_9EUKA</name>
<evidence type="ECO:0000256" key="1">
    <source>
        <dbReference type="SAM" id="Phobius"/>
    </source>
</evidence>
<feature type="transmembrane region" description="Helical" evidence="1">
    <location>
        <begin position="311"/>
        <end position="333"/>
    </location>
</feature>
<evidence type="ECO:0008006" key="4">
    <source>
        <dbReference type="Google" id="ProtNLM"/>
    </source>
</evidence>
<dbReference type="GeneID" id="94844783"/>
<keyword evidence="1" id="KW-1133">Transmembrane helix</keyword>
<feature type="transmembrane region" description="Helical" evidence="1">
    <location>
        <begin position="287"/>
        <end position="305"/>
    </location>
</feature>
<evidence type="ECO:0000313" key="3">
    <source>
        <dbReference type="Proteomes" id="UP000179807"/>
    </source>
</evidence>
<feature type="transmembrane region" description="Helical" evidence="1">
    <location>
        <begin position="219"/>
        <end position="239"/>
    </location>
</feature>
<feature type="transmembrane region" description="Helical" evidence="1">
    <location>
        <begin position="186"/>
        <end position="207"/>
    </location>
</feature>
<keyword evidence="3" id="KW-1185">Reference proteome</keyword>
<accession>A0A1J4JLN7</accession>
<dbReference type="RefSeq" id="XP_068351598.1">
    <property type="nucleotide sequence ID" value="XM_068510079.1"/>
</dbReference>
<gene>
    <name evidence="2" type="ORF">TRFO_35134</name>
</gene>
<feature type="transmembrane region" description="Helical" evidence="1">
    <location>
        <begin position="254"/>
        <end position="280"/>
    </location>
</feature>
<feature type="transmembrane region" description="Helical" evidence="1">
    <location>
        <begin position="109"/>
        <end position="133"/>
    </location>
</feature>
<protein>
    <recommendedName>
        <fullName evidence="4">Integral membrane protein</fullName>
    </recommendedName>
</protein>
<feature type="transmembrane region" description="Helical" evidence="1">
    <location>
        <begin position="36"/>
        <end position="57"/>
    </location>
</feature>
<feature type="transmembrane region" description="Helical" evidence="1">
    <location>
        <begin position="139"/>
        <end position="155"/>
    </location>
</feature>
<keyword evidence="1" id="KW-0812">Transmembrane</keyword>
<feature type="transmembrane region" description="Helical" evidence="1">
    <location>
        <begin position="77"/>
        <end position="97"/>
    </location>
</feature>
<dbReference type="EMBL" id="MLAK01001054">
    <property type="protein sequence ID" value="OHS98461.1"/>
    <property type="molecule type" value="Genomic_DNA"/>
</dbReference>
<dbReference type="AlphaFoldDB" id="A0A1J4JLN7"/>
<evidence type="ECO:0000313" key="2">
    <source>
        <dbReference type="EMBL" id="OHS98461.1"/>
    </source>
</evidence>
<feature type="transmembrane region" description="Helical" evidence="1">
    <location>
        <begin position="162"/>
        <end position="180"/>
    </location>
</feature>
<comment type="caution">
    <text evidence="2">The sequence shown here is derived from an EMBL/GenBank/DDBJ whole genome shotgun (WGS) entry which is preliminary data.</text>
</comment>